<dbReference type="Proteomes" id="UP000026961">
    <property type="component" value="Chromosome 2"/>
</dbReference>
<feature type="chain" id="PRO_5002351394" description="FAS1 domain-containing protein" evidence="12">
    <location>
        <begin position="22"/>
        <end position="267"/>
    </location>
</feature>
<dbReference type="InterPro" id="IPR045003">
    <property type="entry name" value="FLA_A"/>
</dbReference>
<evidence type="ECO:0000256" key="2">
    <source>
        <dbReference type="ARBA" id="ARBA00007843"/>
    </source>
</evidence>
<dbReference type="SMART" id="SM00554">
    <property type="entry name" value="FAS1"/>
    <property type="match status" value="1"/>
</dbReference>
<feature type="domain" description="FAS1" evidence="13">
    <location>
        <begin position="35"/>
        <end position="180"/>
    </location>
</feature>
<feature type="signal peptide" evidence="12">
    <location>
        <begin position="1"/>
        <end position="21"/>
    </location>
</feature>
<keyword evidence="5 12" id="KW-0732">Signal</keyword>
<dbReference type="HOGENOM" id="CLU_067693_1_0_1"/>
<evidence type="ECO:0000256" key="3">
    <source>
        <dbReference type="ARBA" id="ARBA00022475"/>
    </source>
</evidence>
<evidence type="ECO:0000256" key="1">
    <source>
        <dbReference type="ARBA" id="ARBA00004609"/>
    </source>
</evidence>
<evidence type="ECO:0000256" key="10">
    <source>
        <dbReference type="SAM" id="MobiDB-lite"/>
    </source>
</evidence>
<keyword evidence="6" id="KW-0654">Proteoglycan</keyword>
<keyword evidence="8" id="KW-0325">Glycoprotein</keyword>
<evidence type="ECO:0000256" key="5">
    <source>
        <dbReference type="ARBA" id="ARBA00022729"/>
    </source>
</evidence>
<dbReference type="eggNOG" id="ENOG502R770">
    <property type="taxonomic scope" value="Eukaryota"/>
</dbReference>
<keyword evidence="4" id="KW-0449">Lipoprotein</keyword>
<dbReference type="PANTHER" id="PTHR32077">
    <property type="entry name" value="FASCICLIN-LIKE ARABINOGALACTAN PROTEIN"/>
    <property type="match status" value="1"/>
</dbReference>
<dbReference type="SUPFAM" id="SSF82153">
    <property type="entry name" value="FAS1 domain"/>
    <property type="match status" value="1"/>
</dbReference>
<evidence type="ECO:0000313" key="15">
    <source>
        <dbReference type="Proteomes" id="UP000026961"/>
    </source>
</evidence>
<dbReference type="AlphaFoldDB" id="A0A0D9YR17"/>
<protein>
    <recommendedName>
        <fullName evidence="13">FAS1 domain-containing protein</fullName>
    </recommendedName>
</protein>
<dbReference type="GO" id="GO:0005886">
    <property type="term" value="C:plasma membrane"/>
    <property type="evidence" value="ECO:0007669"/>
    <property type="project" value="UniProtKB-SubCell"/>
</dbReference>
<proteinExistence type="inferred from homology"/>
<evidence type="ECO:0000256" key="12">
    <source>
        <dbReference type="SAM" id="SignalP"/>
    </source>
</evidence>
<accession>A0A0D9YR17</accession>
<dbReference type="FunFam" id="2.30.180.10:FF:000006">
    <property type="entry name" value="Fasciclin-like arabinogalactan protein 11"/>
    <property type="match status" value="1"/>
</dbReference>
<feature type="region of interest" description="Disordered" evidence="10">
    <location>
        <begin position="198"/>
        <end position="219"/>
    </location>
</feature>
<dbReference type="GO" id="GO:0098552">
    <property type="term" value="C:side of membrane"/>
    <property type="evidence" value="ECO:0007669"/>
    <property type="project" value="UniProtKB-KW"/>
</dbReference>
<dbReference type="Pfam" id="PF02469">
    <property type="entry name" value="Fasciclin"/>
    <property type="match status" value="1"/>
</dbReference>
<keyword evidence="7 11" id="KW-0472">Membrane</keyword>
<keyword evidence="15" id="KW-1185">Reference proteome</keyword>
<dbReference type="PANTHER" id="PTHR32077:SF87">
    <property type="entry name" value="OS02G0308400 PROTEIN"/>
    <property type="match status" value="1"/>
</dbReference>
<evidence type="ECO:0000256" key="6">
    <source>
        <dbReference type="ARBA" id="ARBA00022974"/>
    </source>
</evidence>
<evidence type="ECO:0000256" key="8">
    <source>
        <dbReference type="ARBA" id="ARBA00023180"/>
    </source>
</evidence>
<dbReference type="STRING" id="40148.A0A0D9YR17"/>
<evidence type="ECO:0000256" key="4">
    <source>
        <dbReference type="ARBA" id="ARBA00022622"/>
    </source>
</evidence>
<comment type="function">
    <text evidence="9">May be a cell surface adhesion protein.</text>
</comment>
<organism evidence="14">
    <name type="scientific">Oryza glumipatula</name>
    <dbReference type="NCBI Taxonomy" id="40148"/>
    <lineage>
        <taxon>Eukaryota</taxon>
        <taxon>Viridiplantae</taxon>
        <taxon>Streptophyta</taxon>
        <taxon>Embryophyta</taxon>
        <taxon>Tracheophyta</taxon>
        <taxon>Spermatophyta</taxon>
        <taxon>Magnoliopsida</taxon>
        <taxon>Liliopsida</taxon>
        <taxon>Poales</taxon>
        <taxon>Poaceae</taxon>
        <taxon>BOP clade</taxon>
        <taxon>Oryzoideae</taxon>
        <taxon>Oryzeae</taxon>
        <taxon>Oryzinae</taxon>
        <taxon>Oryza</taxon>
    </lineage>
</organism>
<keyword evidence="4" id="KW-0336">GPI-anchor</keyword>
<dbReference type="GO" id="GO:0009834">
    <property type="term" value="P:plant-type secondary cell wall biogenesis"/>
    <property type="evidence" value="ECO:0007669"/>
    <property type="project" value="TreeGrafter"/>
</dbReference>
<evidence type="ECO:0000256" key="11">
    <source>
        <dbReference type="SAM" id="Phobius"/>
    </source>
</evidence>
<keyword evidence="11" id="KW-1133">Transmembrane helix</keyword>
<comment type="similarity">
    <text evidence="2">Belongs to the fasciclin-like AGP family.</text>
</comment>
<keyword evidence="11" id="KW-0812">Transmembrane</keyword>
<reference evidence="14" key="2">
    <citation type="submission" date="2018-05" db="EMBL/GenBank/DDBJ databases">
        <title>OgluRS3 (Oryza glumaepatula Reference Sequence Version 3).</title>
        <authorList>
            <person name="Zhang J."/>
            <person name="Kudrna D."/>
            <person name="Lee S."/>
            <person name="Talag J."/>
            <person name="Welchert J."/>
            <person name="Wing R.A."/>
        </authorList>
    </citation>
    <scope>NUCLEOTIDE SEQUENCE [LARGE SCALE GENOMIC DNA]</scope>
</reference>
<dbReference type="EnsemblPlants" id="OGLUM02G13650.1">
    <property type="protein sequence ID" value="OGLUM02G13650.1"/>
    <property type="gene ID" value="OGLUM02G13650"/>
</dbReference>
<comment type="subcellular location">
    <subcellularLocation>
        <location evidence="1">Cell membrane</location>
        <topology evidence="1">Lipid-anchor</topology>
        <topology evidence="1">GPI-anchor</topology>
    </subcellularLocation>
</comment>
<dbReference type="Gene3D" id="2.30.180.10">
    <property type="entry name" value="FAS1 domain"/>
    <property type="match status" value="1"/>
</dbReference>
<evidence type="ECO:0000256" key="9">
    <source>
        <dbReference type="ARBA" id="ARBA00024686"/>
    </source>
</evidence>
<sequence>MASHTTLILLLPLLAAAAVAAADVAPASAPPAAQTINLTGILEKGGQYNTLLRLLNATRVGEQLGSQLKTTYDGLTFFAPTDAAFAALRPGTLNGLSDQEQVQLVLYHVLPRYYTLATFQTASNPLRTQATGPAGVYTVNVTTTTGQSLVNVSTGVAAVPLGTTLSADFPLAVYSVDGVLLPEQMFGKAKAPAPAAAPASAAGKGANKEHKKGGAMPKNEVAATAPTAGAGGEDSDDSATTNAAAVAGAAGVVWTAALVGIANLVIA</sequence>
<keyword evidence="3" id="KW-1003">Cell membrane</keyword>
<dbReference type="Gramene" id="OGLUM02G13650.1">
    <property type="protein sequence ID" value="OGLUM02G13650.1"/>
    <property type="gene ID" value="OGLUM02G13650"/>
</dbReference>
<dbReference type="InterPro" id="IPR000782">
    <property type="entry name" value="FAS1_domain"/>
</dbReference>
<reference evidence="14" key="1">
    <citation type="submission" date="2015-04" db="UniProtKB">
        <authorList>
            <consortium name="EnsemblPlants"/>
        </authorList>
    </citation>
    <scope>IDENTIFICATION</scope>
</reference>
<evidence type="ECO:0000256" key="7">
    <source>
        <dbReference type="ARBA" id="ARBA00023136"/>
    </source>
</evidence>
<evidence type="ECO:0000259" key="13">
    <source>
        <dbReference type="PROSITE" id="PS50213"/>
    </source>
</evidence>
<evidence type="ECO:0000313" key="14">
    <source>
        <dbReference type="EnsemblPlants" id="OGLUM02G13650.1"/>
    </source>
</evidence>
<dbReference type="PROSITE" id="PS50213">
    <property type="entry name" value="FAS1"/>
    <property type="match status" value="1"/>
</dbReference>
<feature type="transmembrane region" description="Helical" evidence="11">
    <location>
        <begin position="243"/>
        <end position="266"/>
    </location>
</feature>
<dbReference type="InterPro" id="IPR036378">
    <property type="entry name" value="FAS1_dom_sf"/>
</dbReference>
<name>A0A0D9YR17_9ORYZ</name>